<dbReference type="GO" id="GO:0016491">
    <property type="term" value="F:oxidoreductase activity"/>
    <property type="evidence" value="ECO:0007669"/>
    <property type="project" value="UniProtKB-KW"/>
</dbReference>
<dbReference type="PANTHER" id="PTHR43180">
    <property type="entry name" value="3-OXOACYL-(ACYL-CARRIER-PROTEIN) REDUCTASE (AFU_ORTHOLOGUE AFUA_6G11210)"/>
    <property type="match status" value="1"/>
</dbReference>
<accession>A0A0F3RRC8</accession>
<evidence type="ECO:0008006" key="8">
    <source>
        <dbReference type="Google" id="ProtNLM"/>
    </source>
</evidence>
<dbReference type="Pfam" id="PF13561">
    <property type="entry name" value="adh_short_C2"/>
    <property type="match status" value="1"/>
</dbReference>
<dbReference type="GO" id="GO:0008206">
    <property type="term" value="P:bile acid metabolic process"/>
    <property type="evidence" value="ECO:0007669"/>
    <property type="project" value="UniProtKB-ARBA"/>
</dbReference>
<keyword evidence="3" id="KW-0520">NAD</keyword>
<sequence>MGKLDGKVAIVTGAASGIGLETAERFLKEGAKVTFTDVNQEKGQALAAKLGDQALFLTQDVSSEDGWINVVQTTLDHFGGLDILVNNAGVPPTTVSIEQVALSQFKHVIDVNLVGTFLGIKHAMLYMKEHHGGSIVNISSMGGIVGIATAADYNASKGGVRLMTKGAALDAAYGKYGVRVNSVHPGYIKTGMLPPEAEDMMAKTTPLGHIGQPTDIASACVYLASDDASFVTGTELIVDGGFTAQ</sequence>
<comment type="similarity">
    <text evidence="1">Belongs to the short-chain dehydrogenases/reductases (SDR) family.</text>
</comment>
<dbReference type="InterPro" id="IPR036291">
    <property type="entry name" value="NAD(P)-bd_dom_sf"/>
</dbReference>
<dbReference type="InterPro" id="IPR002347">
    <property type="entry name" value="SDR_fam"/>
</dbReference>
<dbReference type="Proteomes" id="UP000033491">
    <property type="component" value="Unassembled WGS sequence"/>
</dbReference>
<evidence type="ECO:0000256" key="4">
    <source>
        <dbReference type="ARBA" id="ARBA00023098"/>
    </source>
</evidence>
<dbReference type="EMBL" id="JZCR01000019">
    <property type="protein sequence ID" value="KJW12440.1"/>
    <property type="molecule type" value="Genomic_DNA"/>
</dbReference>
<evidence type="ECO:0000256" key="3">
    <source>
        <dbReference type="ARBA" id="ARBA00023027"/>
    </source>
</evidence>
<dbReference type="AlphaFoldDB" id="A0A0F3RRC8"/>
<keyword evidence="2" id="KW-0560">Oxidoreductase</keyword>
<evidence type="ECO:0000256" key="1">
    <source>
        <dbReference type="ARBA" id="ARBA00006484"/>
    </source>
</evidence>
<dbReference type="STRING" id="216463.VC81_08025"/>
<dbReference type="SUPFAM" id="SSF51735">
    <property type="entry name" value="NAD(P)-binding Rossmann-fold domains"/>
    <property type="match status" value="1"/>
</dbReference>
<keyword evidence="5" id="KW-0753">Steroid metabolism</keyword>
<reference evidence="6 7" key="1">
    <citation type="submission" date="2015-03" db="EMBL/GenBank/DDBJ databases">
        <authorList>
            <person name="Zheng J."/>
            <person name="Ganezle M."/>
        </authorList>
    </citation>
    <scope>NUCLEOTIDE SEQUENCE [LARGE SCALE GENOMIC DNA]</scope>
    <source>
        <strain evidence="6 7">LP38</strain>
    </source>
</reference>
<gene>
    <name evidence="6" type="ORF">VC81_08025</name>
</gene>
<dbReference type="RefSeq" id="WP_045807543.1">
    <property type="nucleotide sequence ID" value="NZ_JZCR01000019.1"/>
</dbReference>
<dbReference type="InterPro" id="IPR020904">
    <property type="entry name" value="Sc_DH/Rdtase_CS"/>
</dbReference>
<dbReference type="OrthoDB" id="9805904at2"/>
<dbReference type="PATRIC" id="fig|216463.3.peg.719"/>
<dbReference type="PROSITE" id="PS00061">
    <property type="entry name" value="ADH_SHORT"/>
    <property type="match status" value="1"/>
</dbReference>
<proteinExistence type="inferred from homology"/>
<evidence type="ECO:0000256" key="5">
    <source>
        <dbReference type="ARBA" id="ARBA00023221"/>
    </source>
</evidence>
<keyword evidence="4" id="KW-0443">Lipid metabolism</keyword>
<evidence type="ECO:0000313" key="7">
    <source>
        <dbReference type="Proteomes" id="UP000033491"/>
    </source>
</evidence>
<name>A0A0F3RRC8_9LACO</name>
<dbReference type="Gene3D" id="3.40.50.720">
    <property type="entry name" value="NAD(P)-binding Rossmann-like Domain"/>
    <property type="match status" value="1"/>
</dbReference>
<protein>
    <recommendedName>
        <fullName evidence="8">3-beta hydroxysteroid dehydrogenase</fullName>
    </recommendedName>
</protein>
<dbReference type="PANTHER" id="PTHR43180:SF28">
    <property type="entry name" value="NAD(P)-BINDING ROSSMANN-FOLD SUPERFAMILY PROTEIN"/>
    <property type="match status" value="1"/>
</dbReference>
<comment type="caution">
    <text evidence="6">The sequence shown here is derived from an EMBL/GenBank/DDBJ whole genome shotgun (WGS) entry which is preliminary data.</text>
</comment>
<dbReference type="PRINTS" id="PR00080">
    <property type="entry name" value="SDRFAMILY"/>
</dbReference>
<evidence type="ECO:0000256" key="2">
    <source>
        <dbReference type="ARBA" id="ARBA00023002"/>
    </source>
</evidence>
<evidence type="ECO:0000313" key="6">
    <source>
        <dbReference type="EMBL" id="KJW12440.1"/>
    </source>
</evidence>
<dbReference type="PRINTS" id="PR00081">
    <property type="entry name" value="GDHRDH"/>
</dbReference>
<dbReference type="NCBIfam" id="NF005559">
    <property type="entry name" value="PRK07231.1"/>
    <property type="match status" value="1"/>
</dbReference>
<dbReference type="FunFam" id="3.40.50.720:FF:000084">
    <property type="entry name" value="Short-chain dehydrogenase reductase"/>
    <property type="match status" value="1"/>
</dbReference>
<organism evidence="6 7">
    <name type="scientific">Levilactobacillus spicheri</name>
    <dbReference type="NCBI Taxonomy" id="216463"/>
    <lineage>
        <taxon>Bacteria</taxon>
        <taxon>Bacillati</taxon>
        <taxon>Bacillota</taxon>
        <taxon>Bacilli</taxon>
        <taxon>Lactobacillales</taxon>
        <taxon>Lactobacillaceae</taxon>
        <taxon>Levilactobacillus</taxon>
    </lineage>
</organism>